<feature type="transmembrane region" description="Helical" evidence="1">
    <location>
        <begin position="36"/>
        <end position="58"/>
    </location>
</feature>
<accession>A0AAP0F8M7</accession>
<keyword evidence="1" id="KW-0812">Transmembrane</keyword>
<evidence type="ECO:0008006" key="4">
    <source>
        <dbReference type="Google" id="ProtNLM"/>
    </source>
</evidence>
<dbReference type="AlphaFoldDB" id="A0AAP0F8M7"/>
<organism evidence="2 3">
    <name type="scientific">Stephania japonica</name>
    <dbReference type="NCBI Taxonomy" id="461633"/>
    <lineage>
        <taxon>Eukaryota</taxon>
        <taxon>Viridiplantae</taxon>
        <taxon>Streptophyta</taxon>
        <taxon>Embryophyta</taxon>
        <taxon>Tracheophyta</taxon>
        <taxon>Spermatophyta</taxon>
        <taxon>Magnoliopsida</taxon>
        <taxon>Ranunculales</taxon>
        <taxon>Menispermaceae</taxon>
        <taxon>Menispermoideae</taxon>
        <taxon>Cissampelideae</taxon>
        <taxon>Stephania</taxon>
    </lineage>
</organism>
<gene>
    <name evidence="2" type="ORF">Sjap_020762</name>
</gene>
<evidence type="ECO:0000256" key="1">
    <source>
        <dbReference type="SAM" id="Phobius"/>
    </source>
</evidence>
<name>A0AAP0F8M7_9MAGN</name>
<dbReference type="EMBL" id="JBBNAE010000008">
    <property type="protein sequence ID" value="KAK9103508.1"/>
    <property type="molecule type" value="Genomic_DNA"/>
</dbReference>
<sequence length="92" mass="11353">MVGEDQKRWMFLFFRLEDFDFEKNHMVLAEDERERFWWRVAMTKCVLVLCVVGCVGSYSHGRFILNFRIYRLRQMSRRARRTSLVHLMRVFV</sequence>
<dbReference type="Proteomes" id="UP001417504">
    <property type="component" value="Unassembled WGS sequence"/>
</dbReference>
<proteinExistence type="predicted"/>
<protein>
    <recommendedName>
        <fullName evidence="4">Transmembrane protein</fullName>
    </recommendedName>
</protein>
<comment type="caution">
    <text evidence="2">The sequence shown here is derived from an EMBL/GenBank/DDBJ whole genome shotgun (WGS) entry which is preliminary data.</text>
</comment>
<keyword evidence="3" id="KW-1185">Reference proteome</keyword>
<keyword evidence="1" id="KW-1133">Transmembrane helix</keyword>
<evidence type="ECO:0000313" key="3">
    <source>
        <dbReference type="Proteomes" id="UP001417504"/>
    </source>
</evidence>
<evidence type="ECO:0000313" key="2">
    <source>
        <dbReference type="EMBL" id="KAK9103508.1"/>
    </source>
</evidence>
<reference evidence="2 3" key="1">
    <citation type="submission" date="2024-01" db="EMBL/GenBank/DDBJ databases">
        <title>Genome assemblies of Stephania.</title>
        <authorList>
            <person name="Yang L."/>
        </authorList>
    </citation>
    <scope>NUCLEOTIDE SEQUENCE [LARGE SCALE GENOMIC DNA]</scope>
    <source>
        <strain evidence="2">QJT</strain>
        <tissue evidence="2">Leaf</tissue>
    </source>
</reference>
<keyword evidence="1" id="KW-0472">Membrane</keyword>